<dbReference type="VEuPathDB" id="FungiDB:CLUG_02562"/>
<dbReference type="EMBL" id="CH408078">
    <property type="protein sequence ID" value="EEQ38436.1"/>
    <property type="molecule type" value="Genomic_DNA"/>
</dbReference>
<organism evidence="9 10">
    <name type="scientific">Clavispora lusitaniae (strain ATCC 42720)</name>
    <name type="common">Yeast</name>
    <name type="synonym">Candida lusitaniae</name>
    <dbReference type="NCBI Taxonomy" id="306902"/>
    <lineage>
        <taxon>Eukaryota</taxon>
        <taxon>Fungi</taxon>
        <taxon>Dikarya</taxon>
        <taxon>Ascomycota</taxon>
        <taxon>Saccharomycotina</taxon>
        <taxon>Pichiomycetes</taxon>
        <taxon>Metschnikowiaceae</taxon>
        <taxon>Clavispora</taxon>
    </lineage>
</organism>
<dbReference type="CDD" id="cd06626">
    <property type="entry name" value="STKc_MEKK4"/>
    <property type="match status" value="1"/>
</dbReference>
<dbReference type="InParanoid" id="C4Y4J0"/>
<dbReference type="PANTHER" id="PTHR48016">
    <property type="entry name" value="MAP KINASE KINASE KINASE SSK2-RELATED-RELATED"/>
    <property type="match status" value="1"/>
</dbReference>
<evidence type="ECO:0000256" key="1">
    <source>
        <dbReference type="ARBA" id="ARBA00006529"/>
    </source>
</evidence>
<dbReference type="Pfam" id="PF00069">
    <property type="entry name" value="Pkinase"/>
    <property type="match status" value="1"/>
</dbReference>
<keyword evidence="5" id="KW-0418">Kinase</keyword>
<dbReference type="GO" id="GO:0005524">
    <property type="term" value="F:ATP binding"/>
    <property type="evidence" value="ECO:0007669"/>
    <property type="project" value="UniProtKB-UniRule"/>
</dbReference>
<evidence type="ECO:0000256" key="5">
    <source>
        <dbReference type="ARBA" id="ARBA00022777"/>
    </source>
</evidence>
<evidence type="ECO:0000313" key="10">
    <source>
        <dbReference type="Proteomes" id="UP000007703"/>
    </source>
</evidence>
<dbReference type="KEGG" id="clu:CLUG_02562"/>
<evidence type="ECO:0000256" key="2">
    <source>
        <dbReference type="ARBA" id="ARBA00022527"/>
    </source>
</evidence>
<dbReference type="Proteomes" id="UP000007703">
    <property type="component" value="Unassembled WGS sequence"/>
</dbReference>
<gene>
    <name evidence="9" type="ORF">CLUG_02562</name>
</gene>
<keyword evidence="6 7" id="KW-0067">ATP-binding</keyword>
<dbReference type="GO" id="GO:0030447">
    <property type="term" value="P:filamentous growth"/>
    <property type="evidence" value="ECO:0007669"/>
    <property type="project" value="UniProtKB-ARBA"/>
</dbReference>
<proteinExistence type="inferred from homology"/>
<protein>
    <recommendedName>
        <fullName evidence="8">Protein kinase domain-containing protein</fullName>
    </recommendedName>
</protein>
<evidence type="ECO:0000256" key="4">
    <source>
        <dbReference type="ARBA" id="ARBA00022741"/>
    </source>
</evidence>
<dbReference type="OrthoDB" id="1043025at2759"/>
<dbReference type="Gene3D" id="1.10.510.10">
    <property type="entry name" value="Transferase(Phosphotransferase) domain 1"/>
    <property type="match status" value="1"/>
</dbReference>
<comment type="similarity">
    <text evidence="1">Belongs to the protein kinase superfamily. STE Ser/Thr protein kinase family. MAP kinase kinase kinase subfamily.</text>
</comment>
<dbReference type="OMA" id="FAMEMTR"/>
<dbReference type="InterPro" id="IPR008271">
    <property type="entry name" value="Ser/Thr_kinase_AS"/>
</dbReference>
<keyword evidence="3" id="KW-0808">Transferase</keyword>
<dbReference type="GO" id="GO:0038066">
    <property type="term" value="P:p38MAPK cascade"/>
    <property type="evidence" value="ECO:0007669"/>
    <property type="project" value="TreeGrafter"/>
</dbReference>
<dbReference type="SMART" id="SM00220">
    <property type="entry name" value="S_TKc"/>
    <property type="match status" value="1"/>
</dbReference>
<name>C4Y4J0_CLAL4</name>
<dbReference type="STRING" id="306902.C4Y4J0"/>
<dbReference type="FunCoup" id="C4Y4J0">
    <property type="interactions" value="381"/>
</dbReference>
<evidence type="ECO:0000256" key="7">
    <source>
        <dbReference type="PROSITE-ProRule" id="PRU10141"/>
    </source>
</evidence>
<dbReference type="InterPro" id="IPR000719">
    <property type="entry name" value="Prot_kinase_dom"/>
</dbReference>
<dbReference type="FunFam" id="1.10.510.10:FF:000571">
    <property type="entry name" value="Maternal embryonic leucine zipper kinase"/>
    <property type="match status" value="1"/>
</dbReference>
<evidence type="ECO:0000313" key="9">
    <source>
        <dbReference type="EMBL" id="EEQ38436.1"/>
    </source>
</evidence>
<dbReference type="PANTHER" id="PTHR48016:SF32">
    <property type="entry name" value="MITOGEN-ACTIVATED PROTEIN KINASE KINASE KINASE 4"/>
    <property type="match status" value="1"/>
</dbReference>
<evidence type="ECO:0000256" key="6">
    <source>
        <dbReference type="ARBA" id="ARBA00022840"/>
    </source>
</evidence>
<reference evidence="9 10" key="1">
    <citation type="journal article" date="2009" name="Nature">
        <title>Evolution of pathogenicity and sexual reproduction in eight Candida genomes.</title>
        <authorList>
            <person name="Butler G."/>
            <person name="Rasmussen M.D."/>
            <person name="Lin M.F."/>
            <person name="Santos M.A."/>
            <person name="Sakthikumar S."/>
            <person name="Munro C.A."/>
            <person name="Rheinbay E."/>
            <person name="Grabherr M."/>
            <person name="Forche A."/>
            <person name="Reedy J.L."/>
            <person name="Agrafioti I."/>
            <person name="Arnaud M.B."/>
            <person name="Bates S."/>
            <person name="Brown A.J."/>
            <person name="Brunke S."/>
            <person name="Costanzo M.C."/>
            <person name="Fitzpatrick D.A."/>
            <person name="de Groot P.W."/>
            <person name="Harris D."/>
            <person name="Hoyer L.L."/>
            <person name="Hube B."/>
            <person name="Klis F.M."/>
            <person name="Kodira C."/>
            <person name="Lennard N."/>
            <person name="Logue M.E."/>
            <person name="Martin R."/>
            <person name="Neiman A.M."/>
            <person name="Nikolaou E."/>
            <person name="Quail M.A."/>
            <person name="Quinn J."/>
            <person name="Santos M.C."/>
            <person name="Schmitzberger F.F."/>
            <person name="Sherlock G."/>
            <person name="Shah P."/>
            <person name="Silverstein K.A."/>
            <person name="Skrzypek M.S."/>
            <person name="Soll D."/>
            <person name="Staggs R."/>
            <person name="Stansfield I."/>
            <person name="Stumpf M.P."/>
            <person name="Sudbery P.E."/>
            <person name="Srikantha T."/>
            <person name="Zeng Q."/>
            <person name="Berman J."/>
            <person name="Berriman M."/>
            <person name="Heitman J."/>
            <person name="Gow N.A."/>
            <person name="Lorenz M.C."/>
            <person name="Birren B.W."/>
            <person name="Kellis M."/>
            <person name="Cuomo C.A."/>
        </authorList>
    </citation>
    <scope>NUCLEOTIDE SEQUENCE [LARGE SCALE GENOMIC DNA]</scope>
    <source>
        <strain evidence="9 10">ATCC 42720</strain>
    </source>
</reference>
<sequence length="709" mass="79827">MSFEVSSNSGPRTKALLDILRNSDHFLVYTGSVEAQGMYFFASPELMNNEQESCGSSMVQLSAHTLNNEDQESFENFGTESFVVDSPSDTEDTNEAYTGYVIAFCPLKPIVWEGDMINLSIENVPITDVKPGQLLVITKVPPYFSLSLARERFMDLVSGVEAMRSIVKPTEQRSSLTKVHQELTRINKVFFRMTLAVLDSTKIVIENCKRLIPNDVYQELVNQFFIYSRDFGKSSVKWSDASRKSAVIMRLIQLSIEWVSFICDDCIPTDRKTFRWCVLALEFAMEMTRGFNVLVLSEDQFYRLKLKVARCMSLLISHFDIMGARSNEAEKKRMLKWSSQRQGIENATDDESILNAYSEDVMKEIQEIEKYRTEVEEQLHSIGRVLDVSDSEYQFVTLLASSFSSVSIRWQKGKFIGGGSFGQVYAAVNLDTGGVMAVKEIMFHDSQSLKLIPSISEEMTVLEMLNHPNVVQYFGVEVHRDKVYLFMEYCEGGSLSSLLAHGRIEDEMVIQVYTLQMLEGLAYLHQSGVVHRDIKPENILLDHNGVIKFVDFGAAKVIAASGKTRNIGHHSRGARSQENLNSMTGTPMYMSPEVITGQGSSQSGVVDIWSLGCCVLEMATGRRPWANLDNEWAIMYHIAAGHKPQLPSHDQLSETGRQFLSRCLEHDPSKRPSAAELLNDPWIVQIRQAAFGSSDSGNTPISESNLEMQ</sequence>
<dbReference type="SUPFAM" id="SSF56112">
    <property type="entry name" value="Protein kinase-like (PK-like)"/>
    <property type="match status" value="1"/>
</dbReference>
<accession>C4Y4J0</accession>
<dbReference type="GeneID" id="8497506"/>
<dbReference type="GO" id="GO:0004674">
    <property type="term" value="F:protein serine/threonine kinase activity"/>
    <property type="evidence" value="ECO:0007669"/>
    <property type="project" value="UniProtKB-KW"/>
</dbReference>
<dbReference type="PROSITE" id="PS00108">
    <property type="entry name" value="PROTEIN_KINASE_ST"/>
    <property type="match status" value="1"/>
</dbReference>
<keyword evidence="4 7" id="KW-0547">Nucleotide-binding</keyword>
<evidence type="ECO:0000259" key="8">
    <source>
        <dbReference type="PROSITE" id="PS50011"/>
    </source>
</evidence>
<feature type="binding site" evidence="7">
    <location>
        <position position="439"/>
    </location>
    <ligand>
        <name>ATP</name>
        <dbReference type="ChEBI" id="CHEBI:30616"/>
    </ligand>
</feature>
<dbReference type="InterPro" id="IPR011009">
    <property type="entry name" value="Kinase-like_dom_sf"/>
</dbReference>
<keyword evidence="2" id="KW-0723">Serine/threonine-protein kinase</keyword>
<dbReference type="HOGENOM" id="CLU_001999_0_0_1"/>
<evidence type="ECO:0000256" key="3">
    <source>
        <dbReference type="ARBA" id="ARBA00022679"/>
    </source>
</evidence>
<dbReference type="InterPro" id="IPR017441">
    <property type="entry name" value="Protein_kinase_ATP_BS"/>
</dbReference>
<dbReference type="InterPro" id="IPR050538">
    <property type="entry name" value="MAP_kinase_kinase_kinase"/>
</dbReference>
<feature type="domain" description="Protein kinase" evidence="8">
    <location>
        <begin position="410"/>
        <end position="683"/>
    </location>
</feature>
<dbReference type="PROSITE" id="PS50011">
    <property type="entry name" value="PROTEIN_KINASE_DOM"/>
    <property type="match status" value="1"/>
</dbReference>
<dbReference type="AlphaFoldDB" id="C4Y4J0"/>
<dbReference type="PROSITE" id="PS00107">
    <property type="entry name" value="PROTEIN_KINASE_ATP"/>
    <property type="match status" value="1"/>
</dbReference>